<reference evidence="1 2" key="1">
    <citation type="submission" date="2020-07" db="EMBL/GenBank/DDBJ databases">
        <title>Sequencing the genomes of 1000 actinobacteria strains.</title>
        <authorList>
            <person name="Klenk H.-P."/>
        </authorList>
    </citation>
    <scope>NUCLEOTIDE SEQUENCE [LARGE SCALE GENOMIC DNA]</scope>
    <source>
        <strain evidence="1 2">DSM 45772</strain>
    </source>
</reference>
<proteinExistence type="predicted"/>
<sequence length="110" mass="12502">MTAWEYATLEISAVQLAKGDLDPTSSGHDTAEWQAYAIGPKDELIFEEYRPYSVPWARLFAEHLNRLGRDGWELVQFGGPHHALYPTGYVHSSGTYTTVVESRFVLRRQS</sequence>
<gene>
    <name evidence="1" type="ORF">BJ983_002060</name>
</gene>
<dbReference type="EMBL" id="JACCBN010000001">
    <property type="protein sequence ID" value="NYD35958.1"/>
    <property type="molecule type" value="Genomic_DNA"/>
</dbReference>
<evidence type="ECO:0008006" key="3">
    <source>
        <dbReference type="Google" id="ProtNLM"/>
    </source>
</evidence>
<dbReference type="Proteomes" id="UP000535890">
    <property type="component" value="Unassembled WGS sequence"/>
</dbReference>
<dbReference type="AlphaFoldDB" id="A0A7Y9DUW5"/>
<evidence type="ECO:0000313" key="1">
    <source>
        <dbReference type="EMBL" id="NYD35958.1"/>
    </source>
</evidence>
<accession>A0A7Y9DUW5</accession>
<comment type="caution">
    <text evidence="1">The sequence shown here is derived from an EMBL/GenBank/DDBJ whole genome shotgun (WGS) entry which is preliminary data.</text>
</comment>
<evidence type="ECO:0000313" key="2">
    <source>
        <dbReference type="Proteomes" id="UP000535890"/>
    </source>
</evidence>
<keyword evidence="2" id="KW-1185">Reference proteome</keyword>
<organism evidence="1 2">
    <name type="scientific">Actinomycetospora corticicola</name>
    <dbReference type="NCBI Taxonomy" id="663602"/>
    <lineage>
        <taxon>Bacteria</taxon>
        <taxon>Bacillati</taxon>
        <taxon>Actinomycetota</taxon>
        <taxon>Actinomycetes</taxon>
        <taxon>Pseudonocardiales</taxon>
        <taxon>Pseudonocardiaceae</taxon>
        <taxon>Actinomycetospora</taxon>
    </lineage>
</organism>
<name>A0A7Y9DUW5_9PSEU</name>
<dbReference type="RefSeq" id="WP_179793707.1">
    <property type="nucleotide sequence ID" value="NZ_BAABHP010000007.1"/>
</dbReference>
<protein>
    <recommendedName>
        <fullName evidence="3">DUF4177 domain-containing protein</fullName>
    </recommendedName>
</protein>